<feature type="compositionally biased region" description="Basic and acidic residues" evidence="1">
    <location>
        <begin position="124"/>
        <end position="219"/>
    </location>
</feature>
<sequence>MASGWDTPRLRQRPAFLTPKPTQPAATSAPLGEVDNNLPTRSPWPKTPSVPWYDRPSPSSATSSSGLSAPSAPSGPSGQTTSSTIQYLRLAFQETPPQLKELEEGWRIARRAASRPAPIVVVEREAEVKERIDRTGGRELRSALKGERDRVRHEAERVRHAQTDSQKHSEHLGDGRLEPPAKEREMRASKPPREPSDGLPRARRDHRTQELGVKRRGDLFRLAPDPPLDKGKQRALPETQEGGSGQQRAKSEEHSVGQSTGLLTPPTSPAPLAVLARLKRKDTSRLPVRFVSPTSPSSHEPQPGPSGAFNCTSGSSQPSQPTPSSSVAPEGSLTPTKPVPTLRVMSVAIPRDTPPIVQEQSSPLSPPEIPPHRLQPAPQPAPTTAPGTSRPAPATLRPGQGTAVNAKRASSSNPDPTTPKPIRVHPLPLTRHPEALSRKSSDTIVVHPPTAEVALTLNLRRQTAQINRVGDEVTIEGRAPQCLRLADSANWSAAQRDLWQLLARLVAEYKRRTPRVKVFTALGELVVTCCEPPDIVLSYLVSDETTTKVRLRYSLSSFEAILDTSTRRPRGTRDETHRARRSIPLRWSGQGERAALALGVDFADWDSAEKDAVRRLWALREDWARFVPGYEH</sequence>
<evidence type="ECO:0000256" key="1">
    <source>
        <dbReference type="SAM" id="MobiDB-lite"/>
    </source>
</evidence>
<dbReference type="Proteomes" id="UP000053611">
    <property type="component" value="Unassembled WGS sequence"/>
</dbReference>
<organism evidence="2 3">
    <name type="scientific">Cutaneotrichosporon oleaginosum</name>
    <dbReference type="NCBI Taxonomy" id="879819"/>
    <lineage>
        <taxon>Eukaryota</taxon>
        <taxon>Fungi</taxon>
        <taxon>Dikarya</taxon>
        <taxon>Basidiomycota</taxon>
        <taxon>Agaricomycotina</taxon>
        <taxon>Tremellomycetes</taxon>
        <taxon>Trichosporonales</taxon>
        <taxon>Trichosporonaceae</taxon>
        <taxon>Cutaneotrichosporon</taxon>
    </lineage>
</organism>
<dbReference type="RefSeq" id="XP_018276807.1">
    <property type="nucleotide sequence ID" value="XM_018423967.1"/>
</dbReference>
<feature type="region of interest" description="Disordered" evidence="1">
    <location>
        <begin position="124"/>
        <end position="427"/>
    </location>
</feature>
<protein>
    <submittedName>
        <fullName evidence="2">Uncharacterized protein</fullName>
    </submittedName>
</protein>
<dbReference type="EMBL" id="KQ087237">
    <property type="protein sequence ID" value="KLT40316.1"/>
    <property type="molecule type" value="Genomic_DNA"/>
</dbReference>
<feature type="region of interest" description="Disordered" evidence="1">
    <location>
        <begin position="1"/>
        <end position="88"/>
    </location>
</feature>
<reference evidence="2 3" key="1">
    <citation type="submission" date="2015-03" db="EMBL/GenBank/DDBJ databases">
        <title>Genomics and transcriptomics of the oil-accumulating basidiomycete yeast T. oleaginosus allow insights into substrate utilization and the diverse evolutionary trajectories of mating systems in fungi.</title>
        <authorList>
            <consortium name="DOE Joint Genome Institute"/>
            <person name="Kourist R."/>
            <person name="Kracht O."/>
            <person name="Bracharz F."/>
            <person name="Lipzen A."/>
            <person name="Nolan M."/>
            <person name="Ohm R."/>
            <person name="Grigoriev I."/>
            <person name="Sun S."/>
            <person name="Heitman J."/>
            <person name="Bruck T."/>
            <person name="Nowrousian M."/>
        </authorList>
    </citation>
    <scope>NUCLEOTIDE SEQUENCE [LARGE SCALE GENOMIC DNA]</scope>
    <source>
        <strain evidence="2 3">IBC0246</strain>
    </source>
</reference>
<dbReference type="AlphaFoldDB" id="A0A0J0XGX4"/>
<feature type="compositionally biased region" description="Low complexity" evidence="1">
    <location>
        <begin position="260"/>
        <end position="276"/>
    </location>
</feature>
<accession>A0A0J0XGX4</accession>
<proteinExistence type="predicted"/>
<evidence type="ECO:0000313" key="3">
    <source>
        <dbReference type="Proteomes" id="UP000053611"/>
    </source>
</evidence>
<dbReference type="OrthoDB" id="2573557at2759"/>
<gene>
    <name evidence="2" type="ORF">CC85DRAFT_287642</name>
</gene>
<dbReference type="GeneID" id="28984570"/>
<keyword evidence="3" id="KW-1185">Reference proteome</keyword>
<feature type="compositionally biased region" description="Low complexity" evidence="1">
    <location>
        <begin position="56"/>
        <end position="83"/>
    </location>
</feature>
<name>A0A0J0XGX4_9TREE</name>
<evidence type="ECO:0000313" key="2">
    <source>
        <dbReference type="EMBL" id="KLT40316.1"/>
    </source>
</evidence>
<feature type="compositionally biased region" description="Low complexity" evidence="1">
    <location>
        <begin position="312"/>
        <end position="326"/>
    </location>
</feature>